<dbReference type="Proteomes" id="UP000238413">
    <property type="component" value="Chromosome"/>
</dbReference>
<sequence length="150" mass="16392">MSSVPRRRSRPRSPGCSLSRCSSRRCSPCRTPSPRGCGSRPCSPRTPRSRRHCAWWPRSSSRSGQFLTLLPSWASACARSSSGFGASWTPPPMSTCAPPASRAHEELARADARCTTVSAIAGKWGFAHHGRFARAYRELFGESPAQTLRS</sequence>
<evidence type="ECO:0000259" key="4">
    <source>
        <dbReference type="PROSITE" id="PS01124"/>
    </source>
</evidence>
<keyword evidence="6" id="KW-1185">Reference proteome</keyword>
<keyword evidence="2" id="KW-0804">Transcription</keyword>
<feature type="region of interest" description="Disordered" evidence="3">
    <location>
        <begin position="1"/>
        <end position="51"/>
    </location>
</feature>
<gene>
    <name evidence="5" type="ORF">C4B68_00230</name>
</gene>
<keyword evidence="1" id="KW-0805">Transcription regulation</keyword>
<evidence type="ECO:0000256" key="2">
    <source>
        <dbReference type="ARBA" id="ARBA00023163"/>
    </source>
</evidence>
<evidence type="ECO:0000313" key="5">
    <source>
        <dbReference type="EMBL" id="AVH54523.1"/>
    </source>
</evidence>
<dbReference type="Pfam" id="PF12833">
    <property type="entry name" value="HTH_18"/>
    <property type="match status" value="1"/>
</dbReference>
<proteinExistence type="predicted"/>
<name>A0ABN5HUZ2_9ACTN</name>
<accession>A0ABN5HUZ2</accession>
<feature type="compositionally biased region" description="Low complexity" evidence="3">
    <location>
        <begin position="12"/>
        <end position="46"/>
    </location>
</feature>
<evidence type="ECO:0000256" key="1">
    <source>
        <dbReference type="ARBA" id="ARBA00023015"/>
    </source>
</evidence>
<protein>
    <submittedName>
        <fullName evidence="5">AraC family transcriptional regulator</fullName>
    </submittedName>
</protein>
<reference evidence="5 6" key="1">
    <citation type="submission" date="2018-02" db="EMBL/GenBank/DDBJ databases">
        <title>Complete genome sequence of Streptomyces dengpaensis, the producer of angucyclines.</title>
        <authorList>
            <person name="Yumei L."/>
        </authorList>
    </citation>
    <scope>NUCLEOTIDE SEQUENCE [LARGE SCALE GENOMIC DNA]</scope>
    <source>
        <strain evidence="5 6">XZHG99</strain>
    </source>
</reference>
<dbReference type="InterPro" id="IPR018060">
    <property type="entry name" value="HTH_AraC"/>
</dbReference>
<dbReference type="InterPro" id="IPR009057">
    <property type="entry name" value="Homeodomain-like_sf"/>
</dbReference>
<dbReference type="SUPFAM" id="SSF46689">
    <property type="entry name" value="Homeodomain-like"/>
    <property type="match status" value="1"/>
</dbReference>
<organism evidence="5 6">
    <name type="scientific">Streptomyces dengpaensis</name>
    <dbReference type="NCBI Taxonomy" id="2049881"/>
    <lineage>
        <taxon>Bacteria</taxon>
        <taxon>Bacillati</taxon>
        <taxon>Actinomycetota</taxon>
        <taxon>Actinomycetes</taxon>
        <taxon>Kitasatosporales</taxon>
        <taxon>Streptomycetaceae</taxon>
        <taxon>Streptomyces</taxon>
    </lineage>
</organism>
<evidence type="ECO:0000313" key="6">
    <source>
        <dbReference type="Proteomes" id="UP000238413"/>
    </source>
</evidence>
<dbReference type="EMBL" id="CP026652">
    <property type="protein sequence ID" value="AVH54523.1"/>
    <property type="molecule type" value="Genomic_DNA"/>
</dbReference>
<evidence type="ECO:0000256" key="3">
    <source>
        <dbReference type="SAM" id="MobiDB-lite"/>
    </source>
</evidence>
<feature type="domain" description="HTH araC/xylS-type" evidence="4">
    <location>
        <begin position="101"/>
        <end position="150"/>
    </location>
</feature>
<dbReference type="Gene3D" id="1.10.10.60">
    <property type="entry name" value="Homeodomain-like"/>
    <property type="match status" value="1"/>
</dbReference>
<dbReference type="PROSITE" id="PS01124">
    <property type="entry name" value="HTH_ARAC_FAMILY_2"/>
    <property type="match status" value="1"/>
</dbReference>
<feature type="compositionally biased region" description="Basic residues" evidence="3">
    <location>
        <begin position="1"/>
        <end position="11"/>
    </location>
</feature>